<dbReference type="AlphaFoldDB" id="K3YXC8"/>
<protein>
    <recommendedName>
        <fullName evidence="5">Secreted protein</fullName>
    </recommendedName>
</protein>
<dbReference type="InParanoid" id="K3YXC8"/>
<evidence type="ECO:0000313" key="3">
    <source>
        <dbReference type="EnsemblPlants" id="KQL28020"/>
    </source>
</evidence>
<dbReference type="EnsemblPlants" id="KQL28020">
    <property type="protein sequence ID" value="KQL28020"/>
    <property type="gene ID" value="SETIT_018924mg"/>
</dbReference>
<evidence type="ECO:0008006" key="5">
    <source>
        <dbReference type="Google" id="ProtNLM"/>
    </source>
</evidence>
<reference evidence="3" key="2">
    <citation type="submission" date="2018-08" db="UniProtKB">
        <authorList>
            <consortium name="EnsemblPlants"/>
        </authorList>
    </citation>
    <scope>IDENTIFICATION</scope>
    <source>
        <strain evidence="3">Yugu1</strain>
    </source>
</reference>
<sequence>MRVMHMHVLHGSQLWCLTFILLETRSFFPVIAAARLMPPSTCKNNHHHHQTYRPHTSNSTSIQQPAAIGPFLYR</sequence>
<dbReference type="HOGENOM" id="CLU_2692452_0_0_1"/>
<feature type="region of interest" description="Disordered" evidence="1">
    <location>
        <begin position="44"/>
        <end position="74"/>
    </location>
</feature>
<keyword evidence="4" id="KW-1185">Reference proteome</keyword>
<accession>K3YXC8</accession>
<organism evidence="3 4">
    <name type="scientific">Setaria italica</name>
    <name type="common">Foxtail millet</name>
    <name type="synonym">Panicum italicum</name>
    <dbReference type="NCBI Taxonomy" id="4555"/>
    <lineage>
        <taxon>Eukaryota</taxon>
        <taxon>Viridiplantae</taxon>
        <taxon>Streptophyta</taxon>
        <taxon>Embryophyta</taxon>
        <taxon>Tracheophyta</taxon>
        <taxon>Spermatophyta</taxon>
        <taxon>Magnoliopsida</taxon>
        <taxon>Liliopsida</taxon>
        <taxon>Poales</taxon>
        <taxon>Poaceae</taxon>
        <taxon>PACMAD clade</taxon>
        <taxon>Panicoideae</taxon>
        <taxon>Panicodae</taxon>
        <taxon>Paniceae</taxon>
        <taxon>Cenchrinae</taxon>
        <taxon>Setaria</taxon>
    </lineage>
</organism>
<proteinExistence type="predicted"/>
<feature type="chain" id="PRO_5010127218" description="Secreted protein" evidence="2">
    <location>
        <begin position="34"/>
        <end position="74"/>
    </location>
</feature>
<feature type="compositionally biased region" description="Polar residues" evidence="1">
    <location>
        <begin position="53"/>
        <end position="64"/>
    </location>
</feature>
<dbReference type="EMBL" id="AGNK02000032">
    <property type="status" value="NOT_ANNOTATED_CDS"/>
    <property type="molecule type" value="Genomic_DNA"/>
</dbReference>
<evidence type="ECO:0000313" key="4">
    <source>
        <dbReference type="Proteomes" id="UP000004995"/>
    </source>
</evidence>
<feature type="signal peptide" evidence="2">
    <location>
        <begin position="1"/>
        <end position="33"/>
    </location>
</feature>
<evidence type="ECO:0000256" key="1">
    <source>
        <dbReference type="SAM" id="MobiDB-lite"/>
    </source>
</evidence>
<dbReference type="Proteomes" id="UP000004995">
    <property type="component" value="Unassembled WGS sequence"/>
</dbReference>
<keyword evidence="2" id="KW-0732">Signal</keyword>
<name>K3YXC8_SETIT</name>
<dbReference type="Gramene" id="KQL28020">
    <property type="protein sequence ID" value="KQL28020"/>
    <property type="gene ID" value="SETIT_018924mg"/>
</dbReference>
<evidence type="ECO:0000256" key="2">
    <source>
        <dbReference type="SAM" id="SignalP"/>
    </source>
</evidence>
<reference evidence="4" key="1">
    <citation type="journal article" date="2012" name="Nat. Biotechnol.">
        <title>Reference genome sequence of the model plant Setaria.</title>
        <authorList>
            <person name="Bennetzen J.L."/>
            <person name="Schmutz J."/>
            <person name="Wang H."/>
            <person name="Percifield R."/>
            <person name="Hawkins J."/>
            <person name="Pontaroli A.C."/>
            <person name="Estep M."/>
            <person name="Feng L."/>
            <person name="Vaughn J.N."/>
            <person name="Grimwood J."/>
            <person name="Jenkins J."/>
            <person name="Barry K."/>
            <person name="Lindquist E."/>
            <person name="Hellsten U."/>
            <person name="Deshpande S."/>
            <person name="Wang X."/>
            <person name="Wu X."/>
            <person name="Mitros T."/>
            <person name="Triplett J."/>
            <person name="Yang X."/>
            <person name="Ye C.Y."/>
            <person name="Mauro-Herrera M."/>
            <person name="Wang L."/>
            <person name="Li P."/>
            <person name="Sharma M."/>
            <person name="Sharma R."/>
            <person name="Ronald P.C."/>
            <person name="Panaud O."/>
            <person name="Kellogg E.A."/>
            <person name="Brutnell T.P."/>
            <person name="Doust A.N."/>
            <person name="Tuskan G.A."/>
            <person name="Rokhsar D."/>
            <person name="Devos K.M."/>
        </authorList>
    </citation>
    <scope>NUCLEOTIDE SEQUENCE [LARGE SCALE GENOMIC DNA]</scope>
    <source>
        <strain evidence="4">cv. Yugu1</strain>
    </source>
</reference>